<dbReference type="CDD" id="cd00609">
    <property type="entry name" value="AAT_like"/>
    <property type="match status" value="1"/>
</dbReference>
<dbReference type="Pfam" id="PF00155">
    <property type="entry name" value="Aminotran_1_2"/>
    <property type="match status" value="1"/>
</dbReference>
<dbReference type="SUPFAM" id="SSF53383">
    <property type="entry name" value="PLP-dependent transferases"/>
    <property type="match status" value="1"/>
</dbReference>
<keyword evidence="1 3" id="KW-0032">Aminotransferase</keyword>
<dbReference type="PANTHER" id="PTHR42691:SF1">
    <property type="entry name" value="ASPARTATE AMINOTRANSFERASE YHDR-RELATED"/>
    <property type="match status" value="1"/>
</dbReference>
<evidence type="ECO:0000256" key="1">
    <source>
        <dbReference type="RuleBase" id="RU000481"/>
    </source>
</evidence>
<comment type="similarity">
    <text evidence="1">Belongs to the class-I pyridoxal-phosphate-dependent aminotransferase family.</text>
</comment>
<dbReference type="Gene3D" id="3.40.640.10">
    <property type="entry name" value="Type I PLP-dependent aspartate aminotransferase-like (Major domain)"/>
    <property type="match status" value="1"/>
</dbReference>
<dbReference type="Proteomes" id="UP001501468">
    <property type="component" value="Unassembled WGS sequence"/>
</dbReference>
<keyword evidence="4" id="KW-1185">Reference proteome</keyword>
<keyword evidence="1" id="KW-0808">Transferase</keyword>
<proteinExistence type="inferred from homology"/>
<feature type="domain" description="Aminotransferase class I/classII large" evidence="2">
    <location>
        <begin position="115"/>
        <end position="400"/>
    </location>
</feature>
<dbReference type="InterPro" id="IPR004839">
    <property type="entry name" value="Aminotransferase_I/II_large"/>
</dbReference>
<dbReference type="InterPro" id="IPR015424">
    <property type="entry name" value="PyrdxlP-dep_Trfase"/>
</dbReference>
<dbReference type="InterPro" id="IPR015421">
    <property type="entry name" value="PyrdxlP-dep_Trfase_major"/>
</dbReference>
<sequence length="418" mass="45638">MQQDRGASGTRLAGSAVSRRSQQIQAAAPFRMLFGFLRRRAAEESGRPGDDALEVLDFTFGDPHELAMPAYVEAIRDAAVPRDDQWFAYKQSEETAQDAAAASLERVVPLGWTGDNLRMTTGGFGAITVAMKAVADPGDEVVYTLPPWFLYEILAIEAGLVPVKVPALQPAFDLDLDAIAAAITPRTRIVVVNTPNNPSGRIYPPAQLSALAAILEEASARHGHRIWIVSDEPYNRIVFDGKPFHSPSQFYRHTLLCYSYGKTLLAPGQRVGYLAVPPGLPEAPELMDAIDSLQIAGGWLFPNAVMQYAVPDLERLSIDIGGLEAKRDRLVGALREMGYEVASPEGTFYLWPRSPVPDDEAFVAALERRGVLVMPGTLFETPGWFRICLTATAETIEAAIPHFRAAIDEARRDGQPPV</sequence>
<comment type="caution">
    <text evidence="3">The sequence shown here is derived from an EMBL/GenBank/DDBJ whole genome shotgun (WGS) entry which is preliminary data.</text>
</comment>
<dbReference type="GO" id="GO:0008483">
    <property type="term" value="F:transaminase activity"/>
    <property type="evidence" value="ECO:0007669"/>
    <property type="project" value="UniProtKB-KW"/>
</dbReference>
<name>A0ABP7DMI7_9MICO</name>
<reference evidence="4" key="1">
    <citation type="journal article" date="2019" name="Int. J. Syst. Evol. Microbiol.">
        <title>The Global Catalogue of Microorganisms (GCM) 10K type strain sequencing project: providing services to taxonomists for standard genome sequencing and annotation.</title>
        <authorList>
            <consortium name="The Broad Institute Genomics Platform"/>
            <consortium name="The Broad Institute Genome Sequencing Center for Infectious Disease"/>
            <person name="Wu L."/>
            <person name="Ma J."/>
        </authorList>
    </citation>
    <scope>NUCLEOTIDE SEQUENCE [LARGE SCALE GENOMIC DNA]</scope>
    <source>
        <strain evidence="4">JCM 17125</strain>
    </source>
</reference>
<protein>
    <recommendedName>
        <fullName evidence="1">Aminotransferase</fullName>
        <ecNumber evidence="1">2.6.1.-</ecNumber>
    </recommendedName>
</protein>
<organism evidence="3 4">
    <name type="scientific">Terrabacter ginsenosidimutans</name>
    <dbReference type="NCBI Taxonomy" id="490575"/>
    <lineage>
        <taxon>Bacteria</taxon>
        <taxon>Bacillati</taxon>
        <taxon>Actinomycetota</taxon>
        <taxon>Actinomycetes</taxon>
        <taxon>Micrococcales</taxon>
        <taxon>Intrasporangiaceae</taxon>
        <taxon>Terrabacter</taxon>
    </lineage>
</organism>
<dbReference type="PANTHER" id="PTHR42691">
    <property type="entry name" value="ASPARTATE AMINOTRANSFERASE YHDR-RELATED"/>
    <property type="match status" value="1"/>
</dbReference>
<comment type="cofactor">
    <cofactor evidence="1">
        <name>pyridoxal 5'-phosphate</name>
        <dbReference type="ChEBI" id="CHEBI:597326"/>
    </cofactor>
</comment>
<evidence type="ECO:0000259" key="2">
    <source>
        <dbReference type="Pfam" id="PF00155"/>
    </source>
</evidence>
<evidence type="ECO:0000313" key="4">
    <source>
        <dbReference type="Proteomes" id="UP001501468"/>
    </source>
</evidence>
<dbReference type="RefSeq" id="WP_344946548.1">
    <property type="nucleotide sequence ID" value="NZ_BAABDC010000003.1"/>
</dbReference>
<dbReference type="EMBL" id="BAABDC010000003">
    <property type="protein sequence ID" value="GAA3706895.1"/>
    <property type="molecule type" value="Genomic_DNA"/>
</dbReference>
<dbReference type="PROSITE" id="PS00105">
    <property type="entry name" value="AA_TRANSFER_CLASS_1"/>
    <property type="match status" value="1"/>
</dbReference>
<dbReference type="InterPro" id="IPR004838">
    <property type="entry name" value="NHTrfase_class1_PyrdxlP-BS"/>
</dbReference>
<dbReference type="EC" id="2.6.1.-" evidence="1"/>
<evidence type="ECO:0000313" key="3">
    <source>
        <dbReference type="EMBL" id="GAA3706895.1"/>
    </source>
</evidence>
<accession>A0ABP7DMI7</accession>
<gene>
    <name evidence="3" type="ORF">GCM10022399_24470</name>
</gene>